<proteinExistence type="predicted"/>
<dbReference type="InterPro" id="IPR043424">
    <property type="entry name" value="BLT-like"/>
</dbReference>
<dbReference type="PANTHER" id="PTHR31071:SF59">
    <property type="entry name" value="INTRACELLULAR PROTEIN TRANSPORTER USO1-LIKE PROTEIN"/>
    <property type="match status" value="1"/>
</dbReference>
<evidence type="ECO:0000313" key="3">
    <source>
        <dbReference type="EMBL" id="KAF5730044.1"/>
    </source>
</evidence>
<organism evidence="3 4">
    <name type="scientific">Tripterygium wilfordii</name>
    <name type="common">Thunder God vine</name>
    <dbReference type="NCBI Taxonomy" id="458696"/>
    <lineage>
        <taxon>Eukaryota</taxon>
        <taxon>Viridiplantae</taxon>
        <taxon>Streptophyta</taxon>
        <taxon>Embryophyta</taxon>
        <taxon>Tracheophyta</taxon>
        <taxon>Spermatophyta</taxon>
        <taxon>Magnoliopsida</taxon>
        <taxon>eudicotyledons</taxon>
        <taxon>Gunneridae</taxon>
        <taxon>Pentapetalae</taxon>
        <taxon>rosids</taxon>
        <taxon>fabids</taxon>
        <taxon>Celastrales</taxon>
        <taxon>Celastraceae</taxon>
        <taxon>Tripterygium</taxon>
    </lineage>
</organism>
<name>A0A7J7C7B8_TRIWF</name>
<evidence type="ECO:0008006" key="5">
    <source>
        <dbReference type="Google" id="ProtNLM"/>
    </source>
</evidence>
<feature type="region of interest" description="Disordered" evidence="2">
    <location>
        <begin position="1"/>
        <end position="39"/>
    </location>
</feature>
<feature type="region of interest" description="Disordered" evidence="2">
    <location>
        <begin position="564"/>
        <end position="590"/>
    </location>
</feature>
<comment type="caution">
    <text evidence="3">The sequence shown here is derived from an EMBL/GenBank/DDBJ whole genome shotgun (WGS) entry which is preliminary data.</text>
</comment>
<feature type="region of interest" description="Disordered" evidence="2">
    <location>
        <begin position="49"/>
        <end position="68"/>
    </location>
</feature>
<gene>
    <name evidence="3" type="ORF">HS088_TW20G00414</name>
</gene>
<dbReference type="AlphaFoldDB" id="A0A7J7C7B8"/>
<dbReference type="Proteomes" id="UP000593562">
    <property type="component" value="Unassembled WGS sequence"/>
</dbReference>
<evidence type="ECO:0000313" key="4">
    <source>
        <dbReference type="Proteomes" id="UP000593562"/>
    </source>
</evidence>
<feature type="compositionally biased region" description="Basic residues" evidence="2">
    <location>
        <begin position="19"/>
        <end position="32"/>
    </location>
</feature>
<feature type="region of interest" description="Disordered" evidence="2">
    <location>
        <begin position="417"/>
        <end position="443"/>
    </location>
</feature>
<feature type="compositionally biased region" description="Basic and acidic residues" evidence="2">
    <location>
        <begin position="431"/>
        <end position="440"/>
    </location>
</feature>
<dbReference type="EMBL" id="JAAARO010000020">
    <property type="protein sequence ID" value="KAF5730044.1"/>
    <property type="molecule type" value="Genomic_DNA"/>
</dbReference>
<reference evidence="3 4" key="1">
    <citation type="journal article" date="2020" name="Nat. Commun.">
        <title>Genome of Tripterygium wilfordii and identification of cytochrome P450 involved in triptolide biosynthesis.</title>
        <authorList>
            <person name="Tu L."/>
            <person name="Su P."/>
            <person name="Zhang Z."/>
            <person name="Gao L."/>
            <person name="Wang J."/>
            <person name="Hu T."/>
            <person name="Zhou J."/>
            <person name="Zhang Y."/>
            <person name="Zhao Y."/>
            <person name="Liu Y."/>
            <person name="Song Y."/>
            <person name="Tong Y."/>
            <person name="Lu Y."/>
            <person name="Yang J."/>
            <person name="Xu C."/>
            <person name="Jia M."/>
            <person name="Peters R.J."/>
            <person name="Huang L."/>
            <person name="Gao W."/>
        </authorList>
    </citation>
    <scope>NUCLEOTIDE SEQUENCE [LARGE SCALE GENOMIC DNA]</scope>
    <source>
        <strain evidence="4">cv. XIE 37</strain>
        <tissue evidence="3">Leaf</tissue>
    </source>
</reference>
<feature type="coiled-coil region" evidence="1">
    <location>
        <begin position="204"/>
        <end position="231"/>
    </location>
</feature>
<keyword evidence="1" id="KW-0175">Coiled coil</keyword>
<dbReference type="OrthoDB" id="670909at2759"/>
<keyword evidence="4" id="KW-1185">Reference proteome</keyword>
<dbReference type="PANTHER" id="PTHR31071">
    <property type="entry name" value="GB|AAF24581.1"/>
    <property type="match status" value="1"/>
</dbReference>
<protein>
    <recommendedName>
        <fullName evidence="5">Intracellular protein transport protein USO1-like</fullName>
    </recommendedName>
</protein>
<feature type="compositionally biased region" description="Low complexity" evidence="2">
    <location>
        <begin position="49"/>
        <end position="66"/>
    </location>
</feature>
<sequence>MHRGVNDISNGAPPADSRLRRRNHHHHHHHHNQQQQQHRFRDKAFELSHLLPDPSPSSADQPESASGLRRHIAASLMQRHQAIERSNRALQPVSPASYGSSMEVAPYNPAATPTSSLDLQGRMDESRYNLKTSTELLKVLNRIWSLEEQHVSHISLIKAMKTELDHSRARIKELLRDQQADRHEIDDLIKQIAEEKLVQKSMERDKLYATLQSVRDELEDERKLRKRSESLHRKLARELTEMKSSMLDALKDREREKKARKLFEDLGDEFAKGIKDYETEVHALKQKFDNDWDGRTDLDRLILHISESWLDARMQIKVEEAQHGFSEDISVMEKLGFEIETFLQAKRMSSLKSADKNLRRERRNSLESAPLNEAVSAPQYVGDEEDSAASDSNCFELNKTSHGDFKSNVDDAVDHQIDKTVGSNQAKKTPASRERIRDRNPSSVQVKEQMAHALSSNGNKKPQLLDMEHAKTSEGNLIEKSISQKGDAFDAAEGGVHERENKLEQMGASNSNYVIDNLMRSHISLSQGGLLHSEIDSGEASCSYPVRRNQASPVRPWMSKLTVPDLDISESSSKQPPGTKENTLRAKLLEARTKGRSRLKIFKGSS</sequence>
<accession>A0A7J7C7B8</accession>
<evidence type="ECO:0000256" key="2">
    <source>
        <dbReference type="SAM" id="MobiDB-lite"/>
    </source>
</evidence>
<dbReference type="InParanoid" id="A0A7J7C7B8"/>
<feature type="region of interest" description="Disordered" evidence="2">
    <location>
        <begin position="353"/>
        <end position="388"/>
    </location>
</feature>
<evidence type="ECO:0000256" key="1">
    <source>
        <dbReference type="SAM" id="Coils"/>
    </source>
</evidence>
<dbReference type="FunCoup" id="A0A7J7C7B8">
    <property type="interactions" value="693"/>
</dbReference>